<sequence>MSAVPDLTPRTDRREAICEAALDLAAAGGNRAVTHSAVDRTLDLPKGSTSYYFRTRAALLGGAIAHLTRTSRAAFHRVSATAESSGTSPGTVIADYLHHLTGVRMRDVRARYALAPDAAEAGTATALSECLFSRSAAIALFAARSRVSRERGADDLAEDLMVFCEGVTALAYFSGTVRDARELRDAIGRYFPDLVQ</sequence>
<evidence type="ECO:0000313" key="2">
    <source>
        <dbReference type="Proteomes" id="UP001501170"/>
    </source>
</evidence>
<dbReference type="Gene3D" id="1.10.357.10">
    <property type="entry name" value="Tetracycline Repressor, domain 2"/>
    <property type="match status" value="1"/>
</dbReference>
<reference evidence="1 2" key="1">
    <citation type="journal article" date="2019" name="Int. J. Syst. Evol. Microbiol.">
        <title>The Global Catalogue of Microorganisms (GCM) 10K type strain sequencing project: providing services to taxonomists for standard genome sequencing and annotation.</title>
        <authorList>
            <consortium name="The Broad Institute Genomics Platform"/>
            <consortium name="The Broad Institute Genome Sequencing Center for Infectious Disease"/>
            <person name="Wu L."/>
            <person name="Ma J."/>
        </authorList>
    </citation>
    <scope>NUCLEOTIDE SEQUENCE [LARGE SCALE GENOMIC DNA]</scope>
    <source>
        <strain evidence="1 2">JCM 16227</strain>
    </source>
</reference>
<dbReference type="Proteomes" id="UP001501170">
    <property type="component" value="Unassembled WGS sequence"/>
</dbReference>
<evidence type="ECO:0008006" key="3">
    <source>
        <dbReference type="Google" id="ProtNLM"/>
    </source>
</evidence>
<dbReference type="InterPro" id="IPR009057">
    <property type="entry name" value="Homeodomain-like_sf"/>
</dbReference>
<evidence type="ECO:0000313" key="1">
    <source>
        <dbReference type="EMBL" id="GAA2374188.1"/>
    </source>
</evidence>
<dbReference type="SUPFAM" id="SSF46689">
    <property type="entry name" value="Homeodomain-like"/>
    <property type="match status" value="1"/>
</dbReference>
<keyword evidence="2" id="KW-1185">Reference proteome</keyword>
<name>A0ABN3HAH2_9ACTN</name>
<dbReference type="EMBL" id="BAAARB010000004">
    <property type="protein sequence ID" value="GAA2374188.1"/>
    <property type="molecule type" value="Genomic_DNA"/>
</dbReference>
<proteinExistence type="predicted"/>
<dbReference type="RefSeq" id="WP_006896298.1">
    <property type="nucleotide sequence ID" value="NZ_BAAARB010000004.1"/>
</dbReference>
<comment type="caution">
    <text evidence="1">The sequence shown here is derived from an EMBL/GenBank/DDBJ whole genome shotgun (WGS) entry which is preliminary data.</text>
</comment>
<protein>
    <recommendedName>
        <fullName evidence="3">TetR family transcriptional regulator</fullName>
    </recommendedName>
</protein>
<accession>A0ABN3HAH2</accession>
<gene>
    <name evidence="1" type="ORF">GCM10009855_11780</name>
</gene>
<organism evidence="1 2">
    <name type="scientific">Gordonia cholesterolivorans</name>
    <dbReference type="NCBI Taxonomy" id="559625"/>
    <lineage>
        <taxon>Bacteria</taxon>
        <taxon>Bacillati</taxon>
        <taxon>Actinomycetota</taxon>
        <taxon>Actinomycetes</taxon>
        <taxon>Mycobacteriales</taxon>
        <taxon>Gordoniaceae</taxon>
        <taxon>Gordonia</taxon>
    </lineage>
</organism>